<evidence type="ECO:0000313" key="4">
    <source>
        <dbReference type="Proteomes" id="UP000327085"/>
    </source>
</evidence>
<dbReference type="InterPro" id="IPR044821">
    <property type="entry name" value="At1g28695/At4g15970-like"/>
</dbReference>
<reference evidence="2 5" key="3">
    <citation type="journal article" date="2022" name="G3 (Bethesda)">
        <title>Whole-genome sequence and methylome profiling of the almond [Prunus dulcis (Mill.) D.A. Webb] cultivar 'Nonpareil'.</title>
        <authorList>
            <person name="D'Amico-Willman K.M."/>
            <person name="Ouma W.Z."/>
            <person name="Meulia T."/>
            <person name="Sideli G.M."/>
            <person name="Gradziel T.M."/>
            <person name="Fresnedo-Ramirez J."/>
        </authorList>
    </citation>
    <scope>NUCLEOTIDE SEQUENCE [LARGE SCALE GENOMIC DNA]</scope>
    <source>
        <strain evidence="2">Clone GOH B32 T37-40</strain>
    </source>
</reference>
<dbReference type="Proteomes" id="UP000327085">
    <property type="component" value="Chromosome 3"/>
</dbReference>
<dbReference type="Pfam" id="PF03407">
    <property type="entry name" value="Nucleotid_trans"/>
    <property type="match status" value="1"/>
</dbReference>
<evidence type="ECO:0000313" key="5">
    <source>
        <dbReference type="Proteomes" id="UP001054821"/>
    </source>
</evidence>
<organism evidence="3 4">
    <name type="scientific">Prunus dulcis</name>
    <name type="common">Almond</name>
    <name type="synonym">Amygdalus dulcis</name>
    <dbReference type="NCBI Taxonomy" id="3755"/>
    <lineage>
        <taxon>Eukaryota</taxon>
        <taxon>Viridiplantae</taxon>
        <taxon>Streptophyta</taxon>
        <taxon>Embryophyta</taxon>
        <taxon>Tracheophyta</taxon>
        <taxon>Spermatophyta</taxon>
        <taxon>Magnoliopsida</taxon>
        <taxon>eudicotyledons</taxon>
        <taxon>Gunneridae</taxon>
        <taxon>Pentapetalae</taxon>
        <taxon>rosids</taxon>
        <taxon>fabids</taxon>
        <taxon>Rosales</taxon>
        <taxon>Rosaceae</taxon>
        <taxon>Amygdaloideae</taxon>
        <taxon>Amygdaleae</taxon>
        <taxon>Prunus</taxon>
    </lineage>
</organism>
<proteinExistence type="predicted"/>
<sequence>MDFYIISPLIPALLCMEKFYGISNVPPSTERYETMSVSSSNSLFSSVLLCILLKNSSQPIGTTHDVSLLNFQTNPESAELVEVLRRASMADRTIILTIVEEAWTGTGSVLDLFLESFRIGQETKWLLNHLIIVTVGRQAFQYCKSLHPHCFQLTPIGVSKPPTGEQLHKHSRDRHDLLHKVLQLGYNLVFTVVDVKWFRNPIPHFNPQDEVTIPCGLELKYGSNKQDRGLFYVKSNDISVEFFNYLKLVGVLYPDTPFESLCEIATEQEIMEMHGMRIKFLDNAYFGGFCQPLQNNSEVYTMQANCCEKTESKVHDLKLVLDDWNNFTGQSSNNSLGTLSSWRAPDKCIQ</sequence>
<dbReference type="Proteomes" id="UP001054821">
    <property type="component" value="Chromosome 3"/>
</dbReference>
<evidence type="ECO:0000313" key="3">
    <source>
        <dbReference type="EMBL" id="VVA26781.1"/>
    </source>
</evidence>
<gene>
    <name evidence="3" type="ORF">ALMOND_2B003683</name>
    <name evidence="2" type="ORF">L3X38_020668</name>
</gene>
<feature type="domain" description="Nucleotide-diphospho-sugar transferase" evidence="1">
    <location>
        <begin position="126"/>
        <end position="317"/>
    </location>
</feature>
<dbReference type="PANTHER" id="PTHR46038:SF37">
    <property type="entry name" value="GLYCOSYLTRANSFERASE"/>
    <property type="match status" value="1"/>
</dbReference>
<evidence type="ECO:0000259" key="1">
    <source>
        <dbReference type="Pfam" id="PF03407"/>
    </source>
</evidence>
<protein>
    <submittedName>
        <fullName evidence="3">PREDICTED: At4g15970</fullName>
    </submittedName>
</protein>
<reference evidence="4" key="2">
    <citation type="journal article" date="2020" name="Plant J.">
        <title>Transposons played a major role in the diversification between the closely related almond and peach genomes: results from the almond genome sequence.</title>
        <authorList>
            <person name="Alioto T."/>
            <person name="Alexiou K.G."/>
            <person name="Bardil A."/>
            <person name="Barteri F."/>
            <person name="Castanera R."/>
            <person name="Cruz F."/>
            <person name="Dhingra A."/>
            <person name="Duval H."/>
            <person name="Fernandez I Marti A."/>
            <person name="Frias L."/>
            <person name="Galan B."/>
            <person name="Garcia J.L."/>
            <person name="Howad W."/>
            <person name="Gomez-Garrido J."/>
            <person name="Gut M."/>
            <person name="Julca I."/>
            <person name="Morata J."/>
            <person name="Puigdomenech P."/>
            <person name="Ribeca P."/>
            <person name="Rubio Cabetas M.J."/>
            <person name="Vlasova A."/>
            <person name="Wirthensohn M."/>
            <person name="Garcia-Mas J."/>
            <person name="Gabaldon T."/>
            <person name="Casacuberta J.M."/>
            <person name="Arus P."/>
        </authorList>
    </citation>
    <scope>NUCLEOTIDE SEQUENCE [LARGE SCALE GENOMIC DNA]</scope>
    <source>
        <strain evidence="4">cv. Texas</strain>
    </source>
</reference>
<reference evidence="3" key="1">
    <citation type="submission" date="2019-07" db="EMBL/GenBank/DDBJ databases">
        <authorList>
            <person name="Alioto T."/>
            <person name="Alioto T."/>
            <person name="Gomez Garrido J."/>
        </authorList>
    </citation>
    <scope>NUCLEOTIDE SEQUENCE</scope>
</reference>
<keyword evidence="5" id="KW-1185">Reference proteome</keyword>
<dbReference type="Gramene" id="VVA26781">
    <property type="protein sequence ID" value="VVA26781"/>
    <property type="gene ID" value="Prudul26B003683"/>
</dbReference>
<dbReference type="OMA" id="TMVDREW"/>
<dbReference type="EMBL" id="JAJFAZ020000003">
    <property type="protein sequence ID" value="KAI5341394.1"/>
    <property type="molecule type" value="Genomic_DNA"/>
</dbReference>
<dbReference type="InParanoid" id="A0A5E4FJ68"/>
<dbReference type="PANTHER" id="PTHR46038">
    <property type="entry name" value="EXPRESSED PROTEIN-RELATED"/>
    <property type="match status" value="1"/>
</dbReference>
<name>A0A5E4FJ68_PRUDU</name>
<accession>A0A5E4FJ68</accession>
<evidence type="ECO:0000313" key="2">
    <source>
        <dbReference type="EMBL" id="KAI5341394.1"/>
    </source>
</evidence>
<dbReference type="AlphaFoldDB" id="A0A5E4FJ68"/>
<dbReference type="EMBL" id="CABIKO010000111">
    <property type="protein sequence ID" value="VVA26781.1"/>
    <property type="molecule type" value="Genomic_DNA"/>
</dbReference>
<dbReference type="InterPro" id="IPR005069">
    <property type="entry name" value="Nucl-diP-sugar_transferase"/>
</dbReference>